<comment type="caution">
    <text evidence="5">The sequence shown here is derived from an EMBL/GenBank/DDBJ whole genome shotgun (WGS) entry which is preliminary data.</text>
</comment>
<feature type="region of interest" description="Disordered" evidence="3">
    <location>
        <begin position="1"/>
        <end position="84"/>
    </location>
</feature>
<dbReference type="AlphaFoldDB" id="A0AAP0PXJ3"/>
<feature type="compositionally biased region" description="Basic and acidic residues" evidence="3">
    <location>
        <begin position="1"/>
        <end position="13"/>
    </location>
</feature>
<evidence type="ECO:0000256" key="2">
    <source>
        <dbReference type="PROSITE-ProRule" id="PRU00663"/>
    </source>
</evidence>
<accession>A0AAP0PXJ3</accession>
<dbReference type="GO" id="GO:0005886">
    <property type="term" value="C:plasma membrane"/>
    <property type="evidence" value="ECO:0007669"/>
    <property type="project" value="UniProtKB-ARBA"/>
</dbReference>
<dbReference type="InterPro" id="IPR038937">
    <property type="entry name" value="RopGEF"/>
</dbReference>
<feature type="domain" description="PRONE" evidence="4">
    <location>
        <begin position="165"/>
        <end position="556"/>
    </location>
</feature>
<name>A0AAP0PXJ3_9MAGN</name>
<feature type="region of interest" description="Disordered" evidence="3">
    <location>
        <begin position="107"/>
        <end position="138"/>
    </location>
</feature>
<evidence type="ECO:0000256" key="3">
    <source>
        <dbReference type="SAM" id="MobiDB-lite"/>
    </source>
</evidence>
<dbReference type="GO" id="GO:0005085">
    <property type="term" value="F:guanyl-nucleotide exchange factor activity"/>
    <property type="evidence" value="ECO:0007669"/>
    <property type="project" value="UniProtKB-UniRule"/>
</dbReference>
<evidence type="ECO:0000313" key="6">
    <source>
        <dbReference type="Proteomes" id="UP001419268"/>
    </source>
</evidence>
<dbReference type="PANTHER" id="PTHR33101:SF14">
    <property type="entry name" value="ROP GUANINE NUCLEOTIDE EXCHANGE FACTOR 7"/>
    <property type="match status" value="1"/>
</dbReference>
<dbReference type="Pfam" id="PF03759">
    <property type="entry name" value="PRONE"/>
    <property type="match status" value="1"/>
</dbReference>
<sequence length="633" mass="70487">MEMVEMDERRDGCDGNGGESEWFTVSDEEECEKSSSSSEKQGSNVLDCPICEPEEGSFLGPGGAGDGEVAQLVDNGDGFGNAKRDEAESGLNLVEEYRRSCLSSSSSEFLTSEGSSTVNEDHSGSENSSTSPAQLGWPIMEPEKGSCEGCADGDGGKLHLNEGKLEKPESKNSDIQTMKERFAKLLLGEDMSGRGEGVCIALAISNAITNLCATVFGQVWRLEPLPNEKKSMWRREMEWLLSVSDHIVEFLPSWQTFPDGSKLENLFSIFTLCNVAQVMTCRPRSDLYINLPALRKLDHMLLEILDSFRNTEFWYVDQGILASDASGSVSFHRPSQRQEEKWWLPIPCVPPGGLHENSRRQLQHRRESTNQILKAVMAINSTTLDEMAVPESYLESLPKNGKTSLGDVLYRYITSDQFSPECLLDCLTLSSEHQVLEIANRVEASIYIWRQRAKTSTNRPTPKSSWEMVKDLMIDTEKWEFLAERAESLLFCLKQRYPGLSQTTLDMCKIQYNKDVGKSMLESYSRVLESLASNIMARIDDLLYVDDMAKFSDQFSPVPTASVITGKSVSVSYPMPVSGASYAKPFTPSNFSTLSPIRPFLQSNKAPPHVVEQSDSDQKNIADKAAFQLGRNL</sequence>
<dbReference type="EMBL" id="JBBNAG010000002">
    <property type="protein sequence ID" value="KAK9158920.1"/>
    <property type="molecule type" value="Genomic_DNA"/>
</dbReference>
<evidence type="ECO:0000313" key="5">
    <source>
        <dbReference type="EMBL" id="KAK9158920.1"/>
    </source>
</evidence>
<dbReference type="FunFam" id="1.20.58.2010:FF:000001">
    <property type="entry name" value="Rop guanine nucleotide exchange factor 14"/>
    <property type="match status" value="1"/>
</dbReference>
<keyword evidence="6" id="KW-1185">Reference proteome</keyword>
<reference evidence="5 6" key="1">
    <citation type="submission" date="2024-01" db="EMBL/GenBank/DDBJ databases">
        <title>Genome assemblies of Stephania.</title>
        <authorList>
            <person name="Yang L."/>
        </authorList>
    </citation>
    <scope>NUCLEOTIDE SEQUENCE [LARGE SCALE GENOMIC DNA]</scope>
    <source>
        <strain evidence="5">JXDWG</strain>
        <tissue evidence="5">Leaf</tissue>
    </source>
</reference>
<dbReference type="Proteomes" id="UP001419268">
    <property type="component" value="Unassembled WGS sequence"/>
</dbReference>
<dbReference type="Gene3D" id="1.20.58.2010">
    <property type="entry name" value="PRONE domain, subdomain 1"/>
    <property type="match status" value="2"/>
</dbReference>
<protein>
    <recommendedName>
        <fullName evidence="4">PRONE domain-containing protein</fullName>
    </recommendedName>
</protein>
<dbReference type="PANTHER" id="PTHR33101">
    <property type="entry name" value="ROP GUANINE NUCLEOTIDE EXCHANGE FACTOR 1"/>
    <property type="match status" value="1"/>
</dbReference>
<organism evidence="5 6">
    <name type="scientific">Stephania cephalantha</name>
    <dbReference type="NCBI Taxonomy" id="152367"/>
    <lineage>
        <taxon>Eukaryota</taxon>
        <taxon>Viridiplantae</taxon>
        <taxon>Streptophyta</taxon>
        <taxon>Embryophyta</taxon>
        <taxon>Tracheophyta</taxon>
        <taxon>Spermatophyta</taxon>
        <taxon>Magnoliopsida</taxon>
        <taxon>Ranunculales</taxon>
        <taxon>Menispermaceae</taxon>
        <taxon>Menispermoideae</taxon>
        <taxon>Cissampelideae</taxon>
        <taxon>Stephania</taxon>
    </lineage>
</organism>
<dbReference type="FunFam" id="1.20.58.2010:FF:000004">
    <property type="entry name" value="Rop guanine nucleotide exchange factor 1"/>
    <property type="match status" value="1"/>
</dbReference>
<evidence type="ECO:0000259" key="4">
    <source>
        <dbReference type="PROSITE" id="PS51334"/>
    </source>
</evidence>
<feature type="compositionally biased region" description="Low complexity" evidence="3">
    <location>
        <begin position="107"/>
        <end position="117"/>
    </location>
</feature>
<dbReference type="PROSITE" id="PS51334">
    <property type="entry name" value="PRONE"/>
    <property type="match status" value="1"/>
</dbReference>
<gene>
    <name evidence="5" type="ORF">Scep_005494</name>
</gene>
<evidence type="ECO:0000256" key="1">
    <source>
        <dbReference type="ARBA" id="ARBA00022658"/>
    </source>
</evidence>
<proteinExistence type="predicted"/>
<keyword evidence="1 2" id="KW-0344">Guanine-nucleotide releasing factor</keyword>
<dbReference type="InterPro" id="IPR005512">
    <property type="entry name" value="PRONE_dom"/>
</dbReference>